<sequence length="465" mass="48931">MADAFDVVVIGGGPAGENAAARAAAGQNPPLSVALVERELLGGECSYWACIPSKALLRPAEAQWLARHAPGLSASVQGALNPREVLRRRDAMVSGYKDDSQLKWAEGAHLHVVRGHARLSGPRTVRVEGQGGTRELTARKAVVLATGSRPRLPELPGLKEARPWDNRGGTAAKEVPRRLVVLGGGVVAVELSQAWRSLGSEVTLVQRGPRLLSRYEPFVGEEVEKALRESGITVLLGTEASRVHRPGGRGEVTVTLSSGGTLQADELLVAMGRVANTAEVGLETVGLTPGKPVEVDDQLRAKGVEGGWLYACGDVNGRNLLTHMGKYQARLAGDHIAGREVRAWADAKATPQVIFTHPQVASVGLTEAQALKQGLRVRAVQYAVGDVAGTALLGKGLGGTAKLVVDESRRVIVGATFTGPGVGELLHAATVAVAGEVPLDTLWHAVPSFPTVSEVWLRLLEAYGL</sequence>
<accession>A0A085WKT7</accession>
<reference evidence="8 9" key="1">
    <citation type="submission" date="2014-04" db="EMBL/GenBank/DDBJ databases">
        <title>Genome assembly of Hyalangium minutum DSM 14724.</title>
        <authorList>
            <person name="Sharma G."/>
            <person name="Subramanian S."/>
        </authorList>
    </citation>
    <scope>NUCLEOTIDE SEQUENCE [LARGE SCALE GENOMIC DNA]</scope>
    <source>
        <strain evidence="8 9">DSM 14724</strain>
    </source>
</reference>
<dbReference type="SUPFAM" id="SSF51905">
    <property type="entry name" value="FAD/NAD(P)-binding domain"/>
    <property type="match status" value="1"/>
</dbReference>
<dbReference type="Pfam" id="PF02852">
    <property type="entry name" value="Pyr_redox_dim"/>
    <property type="match status" value="1"/>
</dbReference>
<dbReference type="Gene3D" id="3.50.50.60">
    <property type="entry name" value="FAD/NAD(P)-binding domain"/>
    <property type="match status" value="2"/>
</dbReference>
<keyword evidence="4" id="KW-0547">Nucleotide-binding</keyword>
<dbReference type="InterPro" id="IPR036188">
    <property type="entry name" value="FAD/NAD-bd_sf"/>
</dbReference>
<dbReference type="STRING" id="394096.DB31_7537"/>
<dbReference type="PANTHER" id="PTHR43014:SF2">
    <property type="entry name" value="MERCURIC REDUCTASE"/>
    <property type="match status" value="1"/>
</dbReference>
<dbReference type="Pfam" id="PF07992">
    <property type="entry name" value="Pyr_redox_2"/>
    <property type="match status" value="1"/>
</dbReference>
<dbReference type="Proteomes" id="UP000028725">
    <property type="component" value="Unassembled WGS sequence"/>
</dbReference>
<dbReference type="GO" id="GO:0050660">
    <property type="term" value="F:flavin adenine dinucleotide binding"/>
    <property type="evidence" value="ECO:0007669"/>
    <property type="project" value="TreeGrafter"/>
</dbReference>
<dbReference type="AlphaFoldDB" id="A0A085WKT7"/>
<feature type="domain" description="Pyridine nucleotide-disulphide oxidoreductase dimerisation" evidence="6">
    <location>
        <begin position="350"/>
        <end position="456"/>
    </location>
</feature>
<proteinExistence type="inferred from homology"/>
<comment type="similarity">
    <text evidence="1">Belongs to the class-I pyridine nucleotide-disulfide oxidoreductase family.</text>
</comment>
<dbReference type="RefSeq" id="WP_044188949.1">
    <property type="nucleotide sequence ID" value="NZ_JMCB01000006.1"/>
</dbReference>
<keyword evidence="9" id="KW-1185">Reference proteome</keyword>
<dbReference type="Gene3D" id="3.30.390.30">
    <property type="match status" value="1"/>
</dbReference>
<dbReference type="InterPro" id="IPR023753">
    <property type="entry name" value="FAD/NAD-binding_dom"/>
</dbReference>
<evidence type="ECO:0000256" key="4">
    <source>
        <dbReference type="PIRSR" id="PIRSR000350-3"/>
    </source>
</evidence>
<gene>
    <name evidence="8" type="ORF">DB31_7537</name>
</gene>
<dbReference type="InterPro" id="IPR001100">
    <property type="entry name" value="Pyr_nuc-diS_OxRdtase"/>
</dbReference>
<dbReference type="InterPro" id="IPR016156">
    <property type="entry name" value="FAD/NAD-linked_Rdtase_dimer_sf"/>
</dbReference>
<comment type="caution">
    <text evidence="8">The sequence shown here is derived from an EMBL/GenBank/DDBJ whole genome shotgun (WGS) entry which is preliminary data.</text>
</comment>
<keyword evidence="3 4" id="KW-0274">FAD</keyword>
<feature type="binding site" evidence="4">
    <location>
        <begin position="183"/>
        <end position="190"/>
    </location>
    <ligand>
        <name>NAD(+)</name>
        <dbReference type="ChEBI" id="CHEBI:57540"/>
    </ligand>
</feature>
<feature type="binding site" evidence="4">
    <location>
        <begin position="146"/>
        <end position="148"/>
    </location>
    <ligand>
        <name>FAD</name>
        <dbReference type="ChEBI" id="CHEBI:57692"/>
    </ligand>
</feature>
<evidence type="ECO:0000313" key="9">
    <source>
        <dbReference type="Proteomes" id="UP000028725"/>
    </source>
</evidence>
<evidence type="ECO:0000256" key="2">
    <source>
        <dbReference type="ARBA" id="ARBA00022630"/>
    </source>
</evidence>
<dbReference type="PANTHER" id="PTHR43014">
    <property type="entry name" value="MERCURIC REDUCTASE"/>
    <property type="match status" value="1"/>
</dbReference>
<dbReference type="PATRIC" id="fig|394096.3.peg.3577"/>
<dbReference type="PIRSF" id="PIRSF000350">
    <property type="entry name" value="Mercury_reductase_MerA"/>
    <property type="match status" value="1"/>
</dbReference>
<dbReference type="PRINTS" id="PR00411">
    <property type="entry name" value="PNDRDTASEI"/>
</dbReference>
<protein>
    <submittedName>
        <fullName evidence="8">FAD-dependent NAD(P)-disulfide oxidoreductase</fullName>
    </submittedName>
</protein>
<dbReference type="EMBL" id="JMCB01000006">
    <property type="protein sequence ID" value="KFE68300.1"/>
    <property type="molecule type" value="Genomic_DNA"/>
</dbReference>
<evidence type="ECO:0000259" key="6">
    <source>
        <dbReference type="Pfam" id="PF02852"/>
    </source>
</evidence>
<feature type="disulfide bond" description="Redox-active" evidence="5">
    <location>
        <begin position="45"/>
        <end position="50"/>
    </location>
</feature>
<keyword evidence="2" id="KW-0285">Flavoprotein</keyword>
<evidence type="ECO:0000256" key="3">
    <source>
        <dbReference type="ARBA" id="ARBA00022827"/>
    </source>
</evidence>
<dbReference type="SUPFAM" id="SSF55424">
    <property type="entry name" value="FAD/NAD-linked reductases, dimerisation (C-terminal) domain"/>
    <property type="match status" value="1"/>
</dbReference>
<dbReference type="PRINTS" id="PR00368">
    <property type="entry name" value="FADPNR"/>
</dbReference>
<feature type="domain" description="FAD/NAD(P)-binding" evidence="7">
    <location>
        <begin position="5"/>
        <end position="321"/>
    </location>
</feature>
<feature type="binding site" evidence="4">
    <location>
        <position position="54"/>
    </location>
    <ligand>
        <name>FAD</name>
        <dbReference type="ChEBI" id="CHEBI:57692"/>
    </ligand>
</feature>
<dbReference type="GO" id="GO:0003955">
    <property type="term" value="F:NAD(P)H dehydrogenase (quinone) activity"/>
    <property type="evidence" value="ECO:0007669"/>
    <property type="project" value="TreeGrafter"/>
</dbReference>
<keyword evidence="4" id="KW-0520">NAD</keyword>
<evidence type="ECO:0000256" key="5">
    <source>
        <dbReference type="PIRSR" id="PIRSR000350-4"/>
    </source>
</evidence>
<dbReference type="InterPro" id="IPR004099">
    <property type="entry name" value="Pyr_nucl-diS_OxRdtase_dimer"/>
</dbReference>
<evidence type="ECO:0000313" key="8">
    <source>
        <dbReference type="EMBL" id="KFE68300.1"/>
    </source>
</evidence>
<feature type="binding site" evidence="4">
    <location>
        <position position="314"/>
    </location>
    <ligand>
        <name>FAD</name>
        <dbReference type="ChEBI" id="CHEBI:57692"/>
    </ligand>
</feature>
<evidence type="ECO:0000256" key="1">
    <source>
        <dbReference type="ARBA" id="ARBA00007532"/>
    </source>
</evidence>
<dbReference type="OrthoDB" id="9786429at2"/>
<organism evidence="8 9">
    <name type="scientific">Hyalangium minutum</name>
    <dbReference type="NCBI Taxonomy" id="394096"/>
    <lineage>
        <taxon>Bacteria</taxon>
        <taxon>Pseudomonadati</taxon>
        <taxon>Myxococcota</taxon>
        <taxon>Myxococcia</taxon>
        <taxon>Myxococcales</taxon>
        <taxon>Cystobacterineae</taxon>
        <taxon>Archangiaceae</taxon>
        <taxon>Hyalangium</taxon>
    </lineage>
</organism>
<comment type="cofactor">
    <cofactor evidence="4">
        <name>FAD</name>
        <dbReference type="ChEBI" id="CHEBI:57692"/>
    </cofactor>
    <text evidence="4">Binds 1 FAD per subunit.</text>
</comment>
<evidence type="ECO:0000259" key="7">
    <source>
        <dbReference type="Pfam" id="PF07992"/>
    </source>
</evidence>
<feature type="binding site" evidence="4">
    <location>
        <position position="272"/>
    </location>
    <ligand>
        <name>NAD(+)</name>
        <dbReference type="ChEBI" id="CHEBI:57540"/>
    </ligand>
</feature>
<name>A0A085WKT7_9BACT</name>